<dbReference type="PANTHER" id="PTHR33416">
    <property type="entry name" value="NUCLEAR PORE COMPLEX PROTEIN NUP1"/>
    <property type="match status" value="1"/>
</dbReference>
<evidence type="ECO:0000256" key="1">
    <source>
        <dbReference type="SAM" id="MobiDB-lite"/>
    </source>
</evidence>
<dbReference type="PANTHER" id="PTHR33416:SF20">
    <property type="entry name" value="NUCLEAR PORE COMPLEX PROTEIN NUP1"/>
    <property type="match status" value="1"/>
</dbReference>
<reference evidence="3 4" key="2">
    <citation type="journal article" date="2017" name="Front. Plant Sci.">
        <title>Gene Classification and Mining of Molecular Markers Useful in Red Clover (Trifolium pratense) Breeding.</title>
        <authorList>
            <person name="Istvanek J."/>
            <person name="Dluhosova J."/>
            <person name="Dluhos P."/>
            <person name="Patkova L."/>
            <person name="Nedelnik J."/>
            <person name="Repkova J."/>
        </authorList>
    </citation>
    <scope>NUCLEOTIDE SEQUENCE [LARGE SCALE GENOMIC DNA]</scope>
    <source>
        <strain evidence="4">cv. Tatra</strain>
        <tissue evidence="3">Young leaves</tissue>
    </source>
</reference>
<dbReference type="GO" id="GO:0071763">
    <property type="term" value="P:nuclear membrane organization"/>
    <property type="evidence" value="ECO:0007669"/>
    <property type="project" value="TreeGrafter"/>
</dbReference>
<gene>
    <name evidence="3" type="ORF">L195_g040780</name>
</gene>
<dbReference type="STRING" id="57577.A0A2K3M1Q1"/>
<comment type="caution">
    <text evidence="3">The sequence shown here is derived from an EMBL/GenBank/DDBJ whole genome shotgun (WGS) entry which is preliminary data.</text>
</comment>
<dbReference type="EMBL" id="ASHM01047045">
    <property type="protein sequence ID" value="PNX84717.1"/>
    <property type="molecule type" value="Genomic_DNA"/>
</dbReference>
<proteinExistence type="predicted"/>
<protein>
    <submittedName>
        <fullName evidence="3">Platelet binding protein GspB-like</fullName>
    </submittedName>
</protein>
<dbReference type="GO" id="GO:0005635">
    <property type="term" value="C:nuclear envelope"/>
    <property type="evidence" value="ECO:0007669"/>
    <property type="project" value="TreeGrafter"/>
</dbReference>
<feature type="transmembrane region" description="Helical" evidence="2">
    <location>
        <begin position="106"/>
        <end position="127"/>
    </location>
</feature>
<evidence type="ECO:0000313" key="3">
    <source>
        <dbReference type="EMBL" id="PNX84717.1"/>
    </source>
</evidence>
<keyword evidence="2" id="KW-0812">Transmembrane</keyword>
<evidence type="ECO:0000313" key="4">
    <source>
        <dbReference type="Proteomes" id="UP000236291"/>
    </source>
</evidence>
<evidence type="ECO:0000256" key="2">
    <source>
        <dbReference type="SAM" id="Phobius"/>
    </source>
</evidence>
<dbReference type="Proteomes" id="UP000236291">
    <property type="component" value="Unassembled WGS sequence"/>
</dbReference>
<dbReference type="AlphaFoldDB" id="A0A2K3M1Q1"/>
<reference evidence="3 4" key="1">
    <citation type="journal article" date="2014" name="Am. J. Bot.">
        <title>Genome assembly and annotation for red clover (Trifolium pratense; Fabaceae).</title>
        <authorList>
            <person name="Istvanek J."/>
            <person name="Jaros M."/>
            <person name="Krenek A."/>
            <person name="Repkova J."/>
        </authorList>
    </citation>
    <scope>NUCLEOTIDE SEQUENCE [LARGE SCALE GENOMIC DNA]</scope>
    <source>
        <strain evidence="4">cv. Tatra</strain>
        <tissue evidence="3">Young leaves</tissue>
    </source>
</reference>
<sequence>MATEGNQNPYEGGTGGKFRKRPLRKTQTTPYDRPPIALRNPNRNNNGWLSKLVDPAHRLITHGAHSFFSSLLRKRLPPPPPVPPTNSSVSVTESISVYWARARSDLTTLVIFIDVVNAVCLLQVILWK</sequence>
<keyword evidence="2" id="KW-1133">Transmembrane helix</keyword>
<name>A0A2K3M1Q1_TRIPR</name>
<organism evidence="3 4">
    <name type="scientific">Trifolium pratense</name>
    <name type="common">Red clover</name>
    <dbReference type="NCBI Taxonomy" id="57577"/>
    <lineage>
        <taxon>Eukaryota</taxon>
        <taxon>Viridiplantae</taxon>
        <taxon>Streptophyta</taxon>
        <taxon>Embryophyta</taxon>
        <taxon>Tracheophyta</taxon>
        <taxon>Spermatophyta</taxon>
        <taxon>Magnoliopsida</taxon>
        <taxon>eudicotyledons</taxon>
        <taxon>Gunneridae</taxon>
        <taxon>Pentapetalae</taxon>
        <taxon>rosids</taxon>
        <taxon>fabids</taxon>
        <taxon>Fabales</taxon>
        <taxon>Fabaceae</taxon>
        <taxon>Papilionoideae</taxon>
        <taxon>50 kb inversion clade</taxon>
        <taxon>NPAAA clade</taxon>
        <taxon>Hologalegina</taxon>
        <taxon>IRL clade</taxon>
        <taxon>Trifolieae</taxon>
        <taxon>Trifolium</taxon>
    </lineage>
</organism>
<feature type="region of interest" description="Disordered" evidence="1">
    <location>
        <begin position="1"/>
        <end position="47"/>
    </location>
</feature>
<dbReference type="GO" id="GO:0016973">
    <property type="term" value="P:poly(A)+ mRNA export from nucleus"/>
    <property type="evidence" value="ECO:0007669"/>
    <property type="project" value="TreeGrafter"/>
</dbReference>
<dbReference type="ExpressionAtlas" id="A0A2K3M1Q1">
    <property type="expression patterns" value="baseline"/>
</dbReference>
<accession>A0A2K3M1Q1</accession>
<keyword evidence="2" id="KW-0472">Membrane</keyword>